<evidence type="ECO:0000256" key="2">
    <source>
        <dbReference type="SAM" id="MobiDB-lite"/>
    </source>
</evidence>
<sequence>MTEQSELARKLKAHIDTLDSEIRRLDAKLKVVEVETRQRIERSINDLWAQRGEAESRLDEVKRTSESAWSELRTGFERAFDEIYSGFKRARERAAQDDDGPPPPPAGPASGHGPGPGTNRS</sequence>
<keyword evidence="1" id="KW-0175">Coiled coil</keyword>
<accession>A0ABV7L5Y8</accession>
<gene>
    <name evidence="3" type="ORF">ACFOGJ_22710</name>
</gene>
<dbReference type="Proteomes" id="UP001595528">
    <property type="component" value="Unassembled WGS sequence"/>
</dbReference>
<feature type="region of interest" description="Disordered" evidence="2">
    <location>
        <begin position="87"/>
        <end position="121"/>
    </location>
</feature>
<dbReference type="RefSeq" id="WP_379904908.1">
    <property type="nucleotide sequence ID" value="NZ_JBHRTR010000036.1"/>
</dbReference>
<feature type="coiled-coil region" evidence="1">
    <location>
        <begin position="8"/>
        <end position="35"/>
    </location>
</feature>
<comment type="caution">
    <text evidence="3">The sequence shown here is derived from an EMBL/GenBank/DDBJ whole genome shotgun (WGS) entry which is preliminary data.</text>
</comment>
<dbReference type="EMBL" id="JBHRTR010000036">
    <property type="protein sequence ID" value="MFC3230080.1"/>
    <property type="molecule type" value="Genomic_DNA"/>
</dbReference>
<organism evidence="3 4">
    <name type="scientific">Marinibaculum pumilum</name>
    <dbReference type="NCBI Taxonomy" id="1766165"/>
    <lineage>
        <taxon>Bacteria</taxon>
        <taxon>Pseudomonadati</taxon>
        <taxon>Pseudomonadota</taxon>
        <taxon>Alphaproteobacteria</taxon>
        <taxon>Rhodospirillales</taxon>
        <taxon>Rhodospirillaceae</taxon>
        <taxon>Marinibaculum</taxon>
    </lineage>
</organism>
<evidence type="ECO:0000313" key="4">
    <source>
        <dbReference type="Proteomes" id="UP001595528"/>
    </source>
</evidence>
<evidence type="ECO:0008006" key="5">
    <source>
        <dbReference type="Google" id="ProtNLM"/>
    </source>
</evidence>
<protein>
    <recommendedName>
        <fullName evidence="5">Coiled coil domain-containing protein</fullName>
    </recommendedName>
</protein>
<evidence type="ECO:0000313" key="3">
    <source>
        <dbReference type="EMBL" id="MFC3230080.1"/>
    </source>
</evidence>
<keyword evidence="4" id="KW-1185">Reference proteome</keyword>
<reference evidence="4" key="1">
    <citation type="journal article" date="2019" name="Int. J. Syst. Evol. Microbiol.">
        <title>The Global Catalogue of Microorganisms (GCM) 10K type strain sequencing project: providing services to taxonomists for standard genome sequencing and annotation.</title>
        <authorList>
            <consortium name="The Broad Institute Genomics Platform"/>
            <consortium name="The Broad Institute Genome Sequencing Center for Infectious Disease"/>
            <person name="Wu L."/>
            <person name="Ma J."/>
        </authorList>
    </citation>
    <scope>NUCLEOTIDE SEQUENCE [LARGE SCALE GENOMIC DNA]</scope>
    <source>
        <strain evidence="4">KCTC 42964</strain>
    </source>
</reference>
<feature type="compositionally biased region" description="Gly residues" evidence="2">
    <location>
        <begin position="110"/>
        <end position="121"/>
    </location>
</feature>
<name>A0ABV7L5Y8_9PROT</name>
<proteinExistence type="predicted"/>
<evidence type="ECO:0000256" key="1">
    <source>
        <dbReference type="SAM" id="Coils"/>
    </source>
</evidence>